<keyword evidence="3" id="KW-0812">Transmembrane</keyword>
<feature type="transmembrane region" description="Helical" evidence="3">
    <location>
        <begin position="423"/>
        <end position="445"/>
    </location>
</feature>
<proteinExistence type="predicted"/>
<keyword evidence="1" id="KW-0175">Coiled coil</keyword>
<evidence type="ECO:0000256" key="2">
    <source>
        <dbReference type="SAM" id="MobiDB-lite"/>
    </source>
</evidence>
<dbReference type="AlphaFoldDB" id="A0AAD3H683"/>
<feature type="transmembrane region" description="Helical" evidence="3">
    <location>
        <begin position="159"/>
        <end position="177"/>
    </location>
</feature>
<dbReference type="Proteomes" id="UP001054902">
    <property type="component" value="Unassembled WGS sequence"/>
</dbReference>
<gene>
    <name evidence="4" type="ORF">CTEN210_08381</name>
</gene>
<feature type="coiled-coil region" evidence="1">
    <location>
        <begin position="318"/>
        <end position="349"/>
    </location>
</feature>
<reference evidence="4 5" key="1">
    <citation type="journal article" date="2021" name="Sci. Rep.">
        <title>The genome of the diatom Chaetoceros tenuissimus carries an ancient integrated fragment of an extant virus.</title>
        <authorList>
            <person name="Hongo Y."/>
            <person name="Kimura K."/>
            <person name="Takaki Y."/>
            <person name="Yoshida Y."/>
            <person name="Baba S."/>
            <person name="Kobayashi G."/>
            <person name="Nagasaki K."/>
            <person name="Hano T."/>
            <person name="Tomaru Y."/>
        </authorList>
    </citation>
    <scope>NUCLEOTIDE SEQUENCE [LARGE SCALE GENOMIC DNA]</scope>
    <source>
        <strain evidence="4 5">NIES-3715</strain>
    </source>
</reference>
<feature type="compositionally biased region" description="Polar residues" evidence="2">
    <location>
        <begin position="259"/>
        <end position="280"/>
    </location>
</feature>
<feature type="transmembrane region" description="Helical" evidence="3">
    <location>
        <begin position="557"/>
        <end position="574"/>
    </location>
</feature>
<sequence length="577" mass="65685">MSSRHKHNDLPWYLKDFIENENIESTEGNRGKNVNTIELNCNESTGSKDECSSQEKYVCQDETNCFRNNEQRQEKETMEASSTLAMPVQEDINIDINSIFYVYDRRSYDANEKSGFEFKRFTGSIDELEKKSSRRNHLKPDKETRTMGLYAFRTFRIEWTSIFLILLWVLFLTTPLLRRDAERKKDSKVVVHDGDGEQSNNTVLSLYSSEEENGNQESSEIDRSSSKDSAETPYLEKSLSSKIEDQIGNNREEEEVTVSKYSKSSKLAGRNVSQDASKNASNFGNHVEMVAEAISKSCGLDRKDSLQIAVSQVLSDHRHKAQIEIDRTRAKVQKKEEVAQKAIADLKRLMTSIMFGRILALSVTLQVLLSNFNDIRVLSIHYLPAQSNEIWSTLWGIVVEKICGCKSVGNSSLALLFSERLPYILLSILSTEQTMVAICIARLILQMTVVVIAHKCVSIFHSQILHQIINLTVLVYLLLNTQVGFSIIRTIVCMVVYNMINCVLTVANLVFLKLDHVQISPVMEVQPQDSDEKMIMEKIIGDYDMIVSHLSHSKRKLLVLVFLGSVLLPDVYITQDY</sequence>
<organism evidence="4 5">
    <name type="scientific">Chaetoceros tenuissimus</name>
    <dbReference type="NCBI Taxonomy" id="426638"/>
    <lineage>
        <taxon>Eukaryota</taxon>
        <taxon>Sar</taxon>
        <taxon>Stramenopiles</taxon>
        <taxon>Ochrophyta</taxon>
        <taxon>Bacillariophyta</taxon>
        <taxon>Coscinodiscophyceae</taxon>
        <taxon>Chaetocerotophycidae</taxon>
        <taxon>Chaetocerotales</taxon>
        <taxon>Chaetocerotaceae</taxon>
        <taxon>Chaetoceros</taxon>
    </lineage>
</organism>
<keyword evidence="3" id="KW-1133">Transmembrane helix</keyword>
<evidence type="ECO:0000256" key="1">
    <source>
        <dbReference type="SAM" id="Coils"/>
    </source>
</evidence>
<comment type="caution">
    <text evidence="4">The sequence shown here is derived from an EMBL/GenBank/DDBJ whole genome shotgun (WGS) entry which is preliminary data.</text>
</comment>
<keyword evidence="3" id="KW-0472">Membrane</keyword>
<feature type="transmembrane region" description="Helical" evidence="3">
    <location>
        <begin position="457"/>
        <end position="479"/>
    </location>
</feature>
<evidence type="ECO:0000313" key="4">
    <source>
        <dbReference type="EMBL" id="GFH51905.1"/>
    </source>
</evidence>
<accession>A0AAD3H683</accession>
<feature type="compositionally biased region" description="Basic and acidic residues" evidence="2">
    <location>
        <begin position="220"/>
        <end position="230"/>
    </location>
</feature>
<evidence type="ECO:0000313" key="5">
    <source>
        <dbReference type="Proteomes" id="UP001054902"/>
    </source>
</evidence>
<keyword evidence="5" id="KW-1185">Reference proteome</keyword>
<evidence type="ECO:0000256" key="3">
    <source>
        <dbReference type="SAM" id="Phobius"/>
    </source>
</evidence>
<name>A0AAD3H683_9STRA</name>
<feature type="transmembrane region" description="Helical" evidence="3">
    <location>
        <begin position="485"/>
        <end position="511"/>
    </location>
</feature>
<feature type="region of interest" description="Disordered" evidence="2">
    <location>
        <begin position="208"/>
        <end position="280"/>
    </location>
</feature>
<protein>
    <submittedName>
        <fullName evidence="4">Uncharacterized protein</fullName>
    </submittedName>
</protein>
<dbReference type="EMBL" id="BLLK01000045">
    <property type="protein sequence ID" value="GFH51905.1"/>
    <property type="molecule type" value="Genomic_DNA"/>
</dbReference>